<evidence type="ECO:0000313" key="3">
    <source>
        <dbReference type="Proteomes" id="UP001208689"/>
    </source>
</evidence>
<dbReference type="EMBL" id="CP104013">
    <property type="protein sequence ID" value="UYP45843.1"/>
    <property type="molecule type" value="Genomic_DNA"/>
</dbReference>
<feature type="transmembrane region" description="Helical" evidence="1">
    <location>
        <begin position="42"/>
        <end position="61"/>
    </location>
</feature>
<keyword evidence="1" id="KW-1133">Transmembrane helix</keyword>
<keyword evidence="1" id="KW-0472">Membrane</keyword>
<keyword evidence="1" id="KW-0812">Transmembrane</keyword>
<sequence length="79" mass="9029">MEINKSASHYRNNHSFAYIATAISLLIIITSLFQILPESLTIFAVPIILVIITLYIGLIAYQFQKLQEKRFISELVSEN</sequence>
<dbReference type="Proteomes" id="UP001208689">
    <property type="component" value="Chromosome"/>
</dbReference>
<keyword evidence="3" id="KW-1185">Reference proteome</keyword>
<reference evidence="2" key="1">
    <citation type="submission" date="2022-09" db="EMBL/GenBank/DDBJ databases">
        <title>Actin cytoskeleton and complex cell architecture in an #Asgard archaeon.</title>
        <authorList>
            <person name="Ponce Toledo R.I."/>
            <person name="Schleper C."/>
            <person name="Rodrigues Oliveira T."/>
            <person name="Wollweber F."/>
            <person name="Xu J."/>
            <person name="Rittmann S."/>
            <person name="Klingl A."/>
            <person name="Pilhofer M."/>
        </authorList>
    </citation>
    <scope>NUCLEOTIDE SEQUENCE</scope>
    <source>
        <strain evidence="2">B-35</strain>
    </source>
</reference>
<name>A0ABY6HR79_9ARCH</name>
<protein>
    <submittedName>
        <fullName evidence="2">Uncharacterized protein</fullName>
    </submittedName>
</protein>
<proteinExistence type="predicted"/>
<accession>A0ABY6HR79</accession>
<evidence type="ECO:0000256" key="1">
    <source>
        <dbReference type="SAM" id="Phobius"/>
    </source>
</evidence>
<evidence type="ECO:0000313" key="2">
    <source>
        <dbReference type="EMBL" id="UYP45843.1"/>
    </source>
</evidence>
<gene>
    <name evidence="2" type="ORF">NEF87_002128</name>
</gene>
<organism evidence="2 3">
    <name type="scientific">Candidatus Lokiarchaeum ossiferum</name>
    <dbReference type="NCBI Taxonomy" id="2951803"/>
    <lineage>
        <taxon>Archaea</taxon>
        <taxon>Promethearchaeati</taxon>
        <taxon>Promethearchaeota</taxon>
        <taxon>Promethearchaeia</taxon>
        <taxon>Promethearchaeales</taxon>
        <taxon>Promethearchaeaceae</taxon>
        <taxon>Candidatus Lokiarchaeum</taxon>
    </lineage>
</organism>
<feature type="transmembrane region" description="Helical" evidence="1">
    <location>
        <begin position="16"/>
        <end position="36"/>
    </location>
</feature>